<reference evidence="8" key="1">
    <citation type="journal article" date="2019" name="Int. J. Syst. Evol. Microbiol.">
        <title>The Global Catalogue of Microorganisms (GCM) 10K type strain sequencing project: providing services to taxonomists for standard genome sequencing and annotation.</title>
        <authorList>
            <consortium name="The Broad Institute Genomics Platform"/>
            <consortium name="The Broad Institute Genome Sequencing Center for Infectious Disease"/>
            <person name="Wu L."/>
            <person name="Ma J."/>
        </authorList>
    </citation>
    <scope>NUCLEOTIDE SEQUENCE [LARGE SCALE GENOMIC DNA]</scope>
    <source>
        <strain evidence="8">JCM 14326</strain>
    </source>
</reference>
<evidence type="ECO:0000256" key="2">
    <source>
        <dbReference type="ARBA" id="ARBA00005102"/>
    </source>
</evidence>
<dbReference type="Proteomes" id="UP001501094">
    <property type="component" value="Unassembled WGS sequence"/>
</dbReference>
<dbReference type="InterPro" id="IPR037455">
    <property type="entry name" value="LucA/IucC-like"/>
</dbReference>
<evidence type="ECO:0000256" key="5">
    <source>
        <dbReference type="ARBA" id="ARBA00031122"/>
    </source>
</evidence>
<dbReference type="Gene3D" id="6.10.250.3370">
    <property type="match status" value="1"/>
</dbReference>
<evidence type="ECO:0000313" key="7">
    <source>
        <dbReference type="EMBL" id="GAA1856520.1"/>
    </source>
</evidence>
<organism evidence="7 8">
    <name type="scientific">Myceligenerans crystallogenes</name>
    <dbReference type="NCBI Taxonomy" id="316335"/>
    <lineage>
        <taxon>Bacteria</taxon>
        <taxon>Bacillati</taxon>
        <taxon>Actinomycetota</taxon>
        <taxon>Actinomycetes</taxon>
        <taxon>Micrococcales</taxon>
        <taxon>Promicromonosporaceae</taxon>
        <taxon>Myceligenerans</taxon>
    </lineage>
</organism>
<dbReference type="EMBL" id="BAAANL010000002">
    <property type="protein sequence ID" value="GAA1856520.1"/>
    <property type="molecule type" value="Genomic_DNA"/>
</dbReference>
<comment type="function">
    <text evidence="1">Acyltransferase required for the direct transfer of medium- to long-chain fatty acyl moieties from a carrier protein (MbtL) on to the epsilon-amino group of lysine residue in the mycobactin core.</text>
</comment>
<dbReference type="Gene3D" id="1.10.510.40">
    <property type="match status" value="1"/>
</dbReference>
<dbReference type="Gene3D" id="3.40.630.30">
    <property type="match status" value="1"/>
</dbReference>
<comment type="pathway">
    <text evidence="2">Siderophore biosynthesis; mycobactin biosynthesis.</text>
</comment>
<evidence type="ECO:0000259" key="6">
    <source>
        <dbReference type="SMART" id="SM01006"/>
    </source>
</evidence>
<dbReference type="InterPro" id="IPR019432">
    <property type="entry name" value="Acyltransferase_MbtK/IucB-like"/>
</dbReference>
<evidence type="ECO:0000256" key="3">
    <source>
        <dbReference type="ARBA" id="ARBA00007832"/>
    </source>
</evidence>
<dbReference type="SMART" id="SM01006">
    <property type="entry name" value="AlcB"/>
    <property type="match status" value="1"/>
</dbReference>
<comment type="similarity">
    <text evidence="3">Belongs to the IucA/IucC family.</text>
</comment>
<dbReference type="PANTHER" id="PTHR34384:SF6">
    <property type="entry name" value="STAPHYLOFERRIN B SYNTHASE"/>
    <property type="match status" value="1"/>
</dbReference>
<dbReference type="PANTHER" id="PTHR34384">
    <property type="entry name" value="L-2,3-DIAMINOPROPANOATE--CITRATE LIGASE"/>
    <property type="match status" value="1"/>
</dbReference>
<dbReference type="Pfam" id="PF06276">
    <property type="entry name" value="FhuF"/>
    <property type="match status" value="1"/>
</dbReference>
<proteinExistence type="inferred from homology"/>
<gene>
    <name evidence="7" type="ORF">GCM10009751_12170</name>
</gene>
<dbReference type="InterPro" id="IPR022770">
    <property type="entry name" value="IucA/IucC-like_C"/>
</dbReference>
<feature type="domain" description="Acyltransferase MbtK/IucB-like conserved" evidence="6">
    <location>
        <begin position="35"/>
        <end position="76"/>
    </location>
</feature>
<sequence length="885" mass="95419">MTFMPESTPETAAGSAARLAMRFATTTRVGTLTVEPADPARDVALMHAWLAHPASAFWEMGDLTPAQVREYLDHVAASAAEDGWLLRRDGAPVAYCETYDPSRVVLDTLPPGIHRHLPGDLGMHVLIAPAPPAGGPEPRISGLTDAVMAAVMRFCLTDGTADDGARDGGSGDRAGADGGPGLAGRGALRVVVEPDARNLAIHAKNAAAGFRVVGDVDVVHGTHTKRARLSVCTRDDFAASPLGDGTGPLGTEPAAHLRPALAEAAHRHLVAKAIAEFTHERLFLPVAADPAGVGRDAVAGRMTGVAAGAAADAAPTEVTHDDPRPYVLVLDEAGVTYHFAARRYPLEHWVIDEASLRRSRTVPGGSLPLDALELVAELQPLLQIPEHLLPVYLEELSATLAGAMAKRERELLGVAPSSDVLTERLAGPDVPGAFQAVEAAMTEGHPGFVANNGRIGFSLSDYRAYAPERGGRLRLMWLAARREHTHLSAGAGWSERELYGTQLSGAERAAFADRLAGRGLDPADYLYLPVHPWQWEHRVAITFAADVARGDLVPLGPGADEYQPQQSIRTMFDVTRPDRHYVKVATAIQNMGFLRGLSPRYMRDTPAVNDFVHDLVTGDETLRAAGFGLLREVAAVGYTGDVYHRTPAPNPYRKMLAALWRESPVPLLADGERVATMAGLLHRDASGRALVTSLIRASGLPARDWLRHYLDAYLYPVVHCLLAHDLAFMPHGENLVLVLRDHVVRRVFMKDIGEEVVMLSDRALPERVERIRDVVDDEEKALAVFTDVFDGVLRHLSGILAADGVLGAAPFWRIVGEVIGRHRDEHPDLAGPGPGVDLRAETFAHSCLNRLQLRDTTNMVNLASQSSSLIYAGRLRNPLRSTEPA</sequence>
<dbReference type="InterPro" id="IPR007310">
    <property type="entry name" value="Aerobactin_biosyn_IucA/IucC_N"/>
</dbReference>
<protein>
    <recommendedName>
        <fullName evidence="4">Lysine N-acyltransferase MbtK</fullName>
    </recommendedName>
    <alternativeName>
        <fullName evidence="5">Mycobactin synthase protein K</fullName>
    </alternativeName>
</protein>
<evidence type="ECO:0000256" key="1">
    <source>
        <dbReference type="ARBA" id="ARBA00003818"/>
    </source>
</evidence>
<dbReference type="RefSeq" id="WP_344100607.1">
    <property type="nucleotide sequence ID" value="NZ_BAAANL010000002.1"/>
</dbReference>
<dbReference type="SUPFAM" id="SSF55729">
    <property type="entry name" value="Acyl-CoA N-acyltransferases (Nat)"/>
    <property type="match status" value="2"/>
</dbReference>
<evidence type="ECO:0000256" key="4">
    <source>
        <dbReference type="ARBA" id="ARBA00020586"/>
    </source>
</evidence>
<name>A0ABP4ZGV7_9MICO</name>
<comment type="caution">
    <text evidence="7">The sequence shown here is derived from an EMBL/GenBank/DDBJ whole genome shotgun (WGS) entry which is preliminary data.</text>
</comment>
<evidence type="ECO:0000313" key="8">
    <source>
        <dbReference type="Proteomes" id="UP001501094"/>
    </source>
</evidence>
<dbReference type="Gene3D" id="3.30.310.280">
    <property type="match status" value="1"/>
</dbReference>
<dbReference type="Pfam" id="PF04183">
    <property type="entry name" value="IucA_IucC"/>
    <property type="match status" value="1"/>
</dbReference>
<keyword evidence="8" id="KW-1185">Reference proteome</keyword>
<dbReference type="InterPro" id="IPR016181">
    <property type="entry name" value="Acyl_CoA_acyltransferase"/>
</dbReference>
<dbReference type="Pfam" id="PF13523">
    <property type="entry name" value="Acetyltransf_8"/>
    <property type="match status" value="1"/>
</dbReference>
<accession>A0ABP4ZGV7</accession>